<reference evidence="1 2" key="1">
    <citation type="submission" date="2021-03" db="EMBL/GenBank/DDBJ databases">
        <authorList>
            <person name="Kim M.K."/>
        </authorList>
    </citation>
    <scope>NUCLEOTIDE SEQUENCE [LARGE SCALE GENOMIC DNA]</scope>
    <source>
        <strain evidence="1 2">BT442</strain>
    </source>
</reference>
<name>A0ABS3QP03_9BACT</name>
<evidence type="ECO:0000313" key="2">
    <source>
        <dbReference type="Proteomes" id="UP000664369"/>
    </source>
</evidence>
<evidence type="ECO:0008006" key="3">
    <source>
        <dbReference type="Google" id="ProtNLM"/>
    </source>
</evidence>
<evidence type="ECO:0000313" key="1">
    <source>
        <dbReference type="EMBL" id="MBO2012971.1"/>
    </source>
</evidence>
<dbReference type="Proteomes" id="UP000664369">
    <property type="component" value="Unassembled WGS sequence"/>
</dbReference>
<proteinExistence type="predicted"/>
<protein>
    <recommendedName>
        <fullName evidence="3">G8 domain-containing protein</fullName>
    </recommendedName>
</protein>
<accession>A0ABS3QP03</accession>
<keyword evidence="2" id="KW-1185">Reference proteome</keyword>
<gene>
    <name evidence="1" type="ORF">J4E00_28170</name>
</gene>
<dbReference type="EMBL" id="JAGETZ010000023">
    <property type="protein sequence ID" value="MBO2012971.1"/>
    <property type="molecule type" value="Genomic_DNA"/>
</dbReference>
<organism evidence="1 2">
    <name type="scientific">Hymenobacter negativus</name>
    <dbReference type="NCBI Taxonomy" id="2795026"/>
    <lineage>
        <taxon>Bacteria</taxon>
        <taxon>Pseudomonadati</taxon>
        <taxon>Bacteroidota</taxon>
        <taxon>Cytophagia</taxon>
        <taxon>Cytophagales</taxon>
        <taxon>Hymenobacteraceae</taxon>
        <taxon>Hymenobacter</taxon>
    </lineage>
</organism>
<sequence length="203" mass="20634">MQNHTGSTLANAGTVQLIGDLSNAGTLVSGGMMLFTGSTNQVFAPGAATVAALVLNNTGAAGQHTLSLPTDLTVGTAQTPQSGLLRTLPTATLTLPDGATLGGEGPGRYVQGNLRVVRAPGSGVFDFGHGLVLDRSGLGQVTSTRPAGLLTDNLSRAVNLGNSARQGIDRIWTLVTTVPPAAPYPCLSNGRGLNLNLFSFRSV</sequence>
<comment type="caution">
    <text evidence="1">The sequence shown here is derived from an EMBL/GenBank/DDBJ whole genome shotgun (WGS) entry which is preliminary data.</text>
</comment>
<dbReference type="RefSeq" id="WP_208178711.1">
    <property type="nucleotide sequence ID" value="NZ_JAGETZ010000023.1"/>
</dbReference>